<feature type="chain" id="PRO_5002295320" description="Solute-binding protein family 3/N-terminal domain-containing protein" evidence="2">
    <location>
        <begin position="36"/>
        <end position="281"/>
    </location>
</feature>
<dbReference type="InterPro" id="IPR001638">
    <property type="entry name" value="Solute-binding_3/MltF_N"/>
</dbReference>
<dbReference type="PANTHER" id="PTHR35936">
    <property type="entry name" value="MEMBRANE-BOUND LYTIC MUREIN TRANSGLYCOSYLASE F"/>
    <property type="match status" value="1"/>
</dbReference>
<dbReference type="CDD" id="cd13530">
    <property type="entry name" value="PBP2_peptides_like"/>
    <property type="match status" value="1"/>
</dbReference>
<dbReference type="Gene3D" id="3.40.190.10">
    <property type="entry name" value="Periplasmic binding protein-like II"/>
    <property type="match status" value="2"/>
</dbReference>
<dbReference type="SMART" id="SM00062">
    <property type="entry name" value="PBPb"/>
    <property type="match status" value="1"/>
</dbReference>
<feature type="domain" description="Solute-binding protein family 3/N-terminal" evidence="3">
    <location>
        <begin position="46"/>
        <end position="270"/>
    </location>
</feature>
<evidence type="ECO:0000313" key="4">
    <source>
        <dbReference type="EMBL" id="AJY46291.1"/>
    </source>
</evidence>
<dbReference type="Pfam" id="PF00497">
    <property type="entry name" value="SBP_bac_3"/>
    <property type="match status" value="1"/>
</dbReference>
<feature type="signal peptide" evidence="2">
    <location>
        <begin position="1"/>
        <end position="35"/>
    </location>
</feature>
<keyword evidence="5" id="KW-1185">Reference proteome</keyword>
<accession>A0A0D5LQ67</accession>
<dbReference type="KEGG" id="mey:TM49_12390"/>
<name>A0A0D5LQ67_MAREN</name>
<organism evidence="4 5">
    <name type="scientific">Martelella endophytica</name>
    <dbReference type="NCBI Taxonomy" id="1486262"/>
    <lineage>
        <taxon>Bacteria</taxon>
        <taxon>Pseudomonadati</taxon>
        <taxon>Pseudomonadota</taxon>
        <taxon>Alphaproteobacteria</taxon>
        <taxon>Hyphomicrobiales</taxon>
        <taxon>Aurantimonadaceae</taxon>
        <taxon>Martelella</taxon>
    </lineage>
</organism>
<evidence type="ECO:0000313" key="5">
    <source>
        <dbReference type="Proteomes" id="UP000032611"/>
    </source>
</evidence>
<dbReference type="STRING" id="1486262.TM49_12390"/>
<protein>
    <recommendedName>
        <fullName evidence="3">Solute-binding protein family 3/N-terminal domain-containing protein</fullName>
    </recommendedName>
</protein>
<dbReference type="SUPFAM" id="SSF53850">
    <property type="entry name" value="Periplasmic binding protein-like II"/>
    <property type="match status" value="1"/>
</dbReference>
<proteinExistence type="predicted"/>
<dbReference type="EMBL" id="CP010803">
    <property type="protein sequence ID" value="AJY46291.1"/>
    <property type="molecule type" value="Genomic_DNA"/>
</dbReference>
<dbReference type="AlphaFoldDB" id="A0A0D5LQ67"/>
<evidence type="ECO:0000259" key="3">
    <source>
        <dbReference type="SMART" id="SM00062"/>
    </source>
</evidence>
<keyword evidence="1 2" id="KW-0732">Signal</keyword>
<dbReference type="PANTHER" id="PTHR35936:SF19">
    <property type="entry name" value="AMINO-ACID-BINDING PROTEIN YXEM-RELATED"/>
    <property type="match status" value="1"/>
</dbReference>
<sequence>MENSMPSAHRLSRRVVTSAIALAMATAGFATTAFADFKDELLKNDTIVVGTTGTAPPFTMINDTGDLDGYDVALMKKVAEDLGVNVEFRQLDWSGLLPGLVADRFDVVASGVTRTKDRLASDDLIMLSPYIINGVAITKLASNDEISGWDDVCGKTVGVVRGSAEINLIRDSLPEGCLGTVKEYPGWTEMSLDLKNHRIDWMGMDYLGPSYLAAKDDSITVLSDVRSPKTQSLAVAPDDKELAEAIDALIAQYREDGTLNAMITEYFGQPVDFSKTPADPK</sequence>
<evidence type="ECO:0000256" key="2">
    <source>
        <dbReference type="SAM" id="SignalP"/>
    </source>
</evidence>
<reference evidence="4 5" key="1">
    <citation type="journal article" date="2015" name="Genome Announc.">
        <title>Complete genome sequence of Martelella endophytica YC6887, which has antifungal activity associated with a halophyte.</title>
        <authorList>
            <person name="Khan A."/>
            <person name="Khan H."/>
            <person name="Chung E.J."/>
            <person name="Hossain M.T."/>
            <person name="Chung Y.R."/>
        </authorList>
    </citation>
    <scope>NUCLEOTIDE SEQUENCE [LARGE SCALE GENOMIC DNA]</scope>
    <source>
        <strain evidence="4">YC6887</strain>
    </source>
</reference>
<dbReference type="HOGENOM" id="CLU_019602_18_5_5"/>
<dbReference type="PATRIC" id="fig|1486262.3.peg.2563"/>
<evidence type="ECO:0000256" key="1">
    <source>
        <dbReference type="ARBA" id="ARBA00022729"/>
    </source>
</evidence>
<gene>
    <name evidence="4" type="ORF">TM49_12390</name>
</gene>
<dbReference type="Proteomes" id="UP000032611">
    <property type="component" value="Chromosome"/>
</dbReference>